<feature type="transmembrane region" description="Helical" evidence="10">
    <location>
        <begin position="570"/>
        <end position="591"/>
    </location>
</feature>
<feature type="active site" evidence="8">
    <location>
        <position position="524"/>
    </location>
</feature>
<evidence type="ECO:0000256" key="4">
    <source>
        <dbReference type="ARBA" id="ARBA00022692"/>
    </source>
</evidence>
<keyword evidence="12" id="KW-1185">Reference proteome</keyword>
<keyword evidence="2" id="KW-0328">Glycosyltransferase</keyword>
<evidence type="ECO:0000256" key="8">
    <source>
        <dbReference type="PIRSR" id="PIRSR605150-1"/>
    </source>
</evidence>
<dbReference type="GO" id="GO:0016760">
    <property type="term" value="F:cellulose synthase (UDP-forming) activity"/>
    <property type="evidence" value="ECO:0007669"/>
    <property type="project" value="InterPro"/>
</dbReference>
<evidence type="ECO:0000313" key="12">
    <source>
        <dbReference type="Proteomes" id="UP001085076"/>
    </source>
</evidence>
<reference evidence="11" key="1">
    <citation type="submission" date="2021-03" db="EMBL/GenBank/DDBJ databases">
        <authorList>
            <person name="Li Z."/>
            <person name="Yang C."/>
        </authorList>
    </citation>
    <scope>NUCLEOTIDE SEQUENCE</scope>
    <source>
        <strain evidence="11">Dzin_1.0</strain>
        <tissue evidence="11">Leaf</tissue>
    </source>
</reference>
<dbReference type="GO" id="GO:0030244">
    <property type="term" value="P:cellulose biosynthetic process"/>
    <property type="evidence" value="ECO:0007669"/>
    <property type="project" value="InterPro"/>
</dbReference>
<name>A0A9D5HJG9_9LILI</name>
<accession>A0A9D5HJG9</accession>
<dbReference type="Pfam" id="PF03552">
    <property type="entry name" value="Cellulose_synt"/>
    <property type="match status" value="2"/>
</dbReference>
<keyword evidence="4 10" id="KW-0812">Transmembrane</keyword>
<feature type="transmembrane region" description="Helical" evidence="10">
    <location>
        <begin position="630"/>
        <end position="648"/>
    </location>
</feature>
<dbReference type="PANTHER" id="PTHR13301">
    <property type="entry name" value="X-BOX TRANSCRIPTION FACTOR-RELATED"/>
    <property type="match status" value="1"/>
</dbReference>
<feature type="active site" evidence="8">
    <location>
        <position position="192"/>
    </location>
</feature>
<feature type="binding site" evidence="9">
    <location>
        <position position="163"/>
    </location>
    <ligand>
        <name>UDP-alpha-D-glucose</name>
        <dbReference type="ChEBI" id="CHEBI:58885"/>
    </ligand>
</feature>
<evidence type="ECO:0000256" key="5">
    <source>
        <dbReference type="ARBA" id="ARBA00022989"/>
    </source>
</evidence>
<keyword evidence="5 10" id="KW-1133">Transmembrane helix</keyword>
<dbReference type="AlphaFoldDB" id="A0A9D5HJG9"/>
<dbReference type="EMBL" id="JAGGNH010000003">
    <property type="protein sequence ID" value="KAJ0978784.1"/>
    <property type="molecule type" value="Genomic_DNA"/>
</dbReference>
<keyword evidence="6 10" id="KW-0472">Membrane</keyword>
<dbReference type="GO" id="GO:0016020">
    <property type="term" value="C:membrane"/>
    <property type="evidence" value="ECO:0007669"/>
    <property type="project" value="InterPro"/>
</dbReference>
<feature type="transmembrane region" description="Helical" evidence="10">
    <location>
        <begin position="597"/>
        <end position="618"/>
    </location>
</feature>
<comment type="caution">
    <text evidence="11">The sequence shown here is derived from an EMBL/GenBank/DDBJ whole genome shotgun (WGS) entry which is preliminary data.</text>
</comment>
<evidence type="ECO:0000256" key="3">
    <source>
        <dbReference type="ARBA" id="ARBA00022679"/>
    </source>
</evidence>
<feature type="binding site" evidence="9">
    <location>
        <position position="162"/>
    </location>
    <ligand>
        <name>UDP-alpha-D-glucose</name>
        <dbReference type="ChEBI" id="CHEBI:58885"/>
    </ligand>
</feature>
<dbReference type="Proteomes" id="UP001085076">
    <property type="component" value="Miscellaneous, Linkage group lg03"/>
</dbReference>
<comment type="subcellular location">
    <subcellularLocation>
        <location evidence="1">Endomembrane system</location>
        <topology evidence="1">Multi-pass membrane protein</topology>
    </subcellularLocation>
</comment>
<dbReference type="InterPro" id="IPR029044">
    <property type="entry name" value="Nucleotide-diphossugar_trans"/>
</dbReference>
<keyword evidence="7" id="KW-0961">Cell wall biogenesis/degradation</keyword>
<dbReference type="InterPro" id="IPR005150">
    <property type="entry name" value="Cellulose_synth"/>
</dbReference>
<evidence type="ECO:0000256" key="2">
    <source>
        <dbReference type="ARBA" id="ARBA00022676"/>
    </source>
</evidence>
<keyword evidence="3" id="KW-0808">Transferase</keyword>
<protein>
    <submittedName>
        <fullName evidence="11">Uncharacterized protein</fullName>
    </submittedName>
</protein>
<evidence type="ECO:0000256" key="1">
    <source>
        <dbReference type="ARBA" id="ARBA00004127"/>
    </source>
</evidence>
<evidence type="ECO:0000256" key="6">
    <source>
        <dbReference type="ARBA" id="ARBA00023136"/>
    </source>
</evidence>
<evidence type="ECO:0000313" key="11">
    <source>
        <dbReference type="EMBL" id="KAJ0978784.1"/>
    </source>
</evidence>
<feature type="binding site" evidence="9">
    <location>
        <position position="192"/>
    </location>
    <ligand>
        <name>UDP-alpha-D-glucose</name>
        <dbReference type="ChEBI" id="CHEBI:58885"/>
    </ligand>
</feature>
<organism evidence="11 12">
    <name type="scientific">Dioscorea zingiberensis</name>
    <dbReference type="NCBI Taxonomy" id="325984"/>
    <lineage>
        <taxon>Eukaryota</taxon>
        <taxon>Viridiplantae</taxon>
        <taxon>Streptophyta</taxon>
        <taxon>Embryophyta</taxon>
        <taxon>Tracheophyta</taxon>
        <taxon>Spermatophyta</taxon>
        <taxon>Magnoliopsida</taxon>
        <taxon>Liliopsida</taxon>
        <taxon>Dioscoreales</taxon>
        <taxon>Dioscoreaceae</taxon>
        <taxon>Dioscorea</taxon>
    </lineage>
</organism>
<gene>
    <name evidence="11" type="ORF">J5N97_014258</name>
</gene>
<evidence type="ECO:0000256" key="7">
    <source>
        <dbReference type="ARBA" id="ARBA00023316"/>
    </source>
</evidence>
<dbReference type="GO" id="GO:0071669">
    <property type="term" value="P:plant-type cell wall organization or biogenesis"/>
    <property type="evidence" value="ECO:0007669"/>
    <property type="project" value="UniProtKB-ARBA"/>
</dbReference>
<reference evidence="11" key="2">
    <citation type="journal article" date="2022" name="Hortic Res">
        <title>The genome of Dioscorea zingiberensis sheds light on the biosynthesis, origin and evolution of the medicinally important diosgenin saponins.</title>
        <authorList>
            <person name="Li Y."/>
            <person name="Tan C."/>
            <person name="Li Z."/>
            <person name="Guo J."/>
            <person name="Li S."/>
            <person name="Chen X."/>
            <person name="Wang C."/>
            <person name="Dai X."/>
            <person name="Yang H."/>
            <person name="Song W."/>
            <person name="Hou L."/>
            <person name="Xu J."/>
            <person name="Tong Z."/>
            <person name="Xu A."/>
            <person name="Yuan X."/>
            <person name="Wang W."/>
            <person name="Yang Q."/>
            <person name="Chen L."/>
            <person name="Sun Z."/>
            <person name="Wang K."/>
            <person name="Pan B."/>
            <person name="Chen J."/>
            <person name="Bao Y."/>
            <person name="Liu F."/>
            <person name="Qi X."/>
            <person name="Gang D.R."/>
            <person name="Wen J."/>
            <person name="Li J."/>
        </authorList>
    </citation>
    <scope>NUCLEOTIDE SEQUENCE</scope>
    <source>
        <strain evidence="11">Dzin_1.0</strain>
    </source>
</reference>
<proteinExistence type="predicted"/>
<sequence length="724" mass="82752">MITLVLAVPDKQTLNPQASVLMNFWKERICQWKLAQEDISYRSNYQRKLDQMNESSSLDEGNESSPQEVAWDQFENMSQMQTSWCLDAHVHQFVENAYWLWLTSVICEVWFALSWILDQLSKWQPVNRVTYPERLCLRYNQPGNQCQLPCIDVFICVEDPLKESPLVTSNTVLSILAVDYPAERVTCYVSDDGAALLTLETLSETCQFARKWVPFCRKFNIEPRSPECYFSQKVDYLKNNTSSKFAKERRAMKRQYEEFKVQINRLVAKFQNMPCDGWSMQDGTQWPGNNTRDHPGMIQILLSRGGPRDAEGRDLPQLVYVSREKLPNRQHNNMAGAMNSLLRVSAILSNGVYVLHLSCNHYINNSKALLEAMCFMLDPNISRKACYVQFPQRFDGVDGSDRFANHNTIFYDIILKGLDGIQGPSMWVLGAYLTGKLCMGITHLQNQANSLEIENPFCFVDLKKCFGPSSTLIASIIVKDNRFSISARPDGFLKEAIHVISCEYEDNTAWGREIGWIYGSLNSDIVTGLKMHTRGWRHCPIWYGYGGKLRLLQRIAYINATIYPLTSIPMVIYCTIPAICLITGRFIIPMISRFGSIWFLLTFSSIFATGVLEMRWSGVGALEWWRNQQFWVIGGVSSHLFAIIYGPVKILLGNKAGLTVITDKSVRVVFQEPYVFHWTSLLVMPNFYTSSLTCLPWLLGFPQHSLMVMDLGGHCLQSYSSHPG</sequence>
<evidence type="ECO:0000256" key="10">
    <source>
        <dbReference type="SAM" id="Phobius"/>
    </source>
</evidence>
<dbReference type="Gene3D" id="3.90.550.10">
    <property type="entry name" value="Spore Coat Polysaccharide Biosynthesis Protein SpsA, Chain A"/>
    <property type="match status" value="1"/>
</dbReference>
<dbReference type="OrthoDB" id="72851at2759"/>
<evidence type="ECO:0000256" key="9">
    <source>
        <dbReference type="PIRSR" id="PIRSR605150-2"/>
    </source>
</evidence>
<dbReference type="GO" id="GO:0012505">
    <property type="term" value="C:endomembrane system"/>
    <property type="evidence" value="ECO:0007669"/>
    <property type="project" value="UniProtKB-SubCell"/>
</dbReference>
<dbReference type="GO" id="GO:0071555">
    <property type="term" value="P:cell wall organization"/>
    <property type="evidence" value="ECO:0007669"/>
    <property type="project" value="UniProtKB-KW"/>
</dbReference>